<dbReference type="EMBL" id="LVCJ01000056">
    <property type="protein sequence ID" value="OAL32770.1"/>
    <property type="molecule type" value="Genomic_DNA"/>
</dbReference>
<protein>
    <submittedName>
        <fullName evidence="3">Uncharacterized protein</fullName>
    </submittedName>
</protein>
<dbReference type="OrthoDB" id="10349036at2759"/>
<dbReference type="GeneID" id="34591137"/>
<evidence type="ECO:0000313" key="3">
    <source>
        <dbReference type="EMBL" id="OAL32770.1"/>
    </source>
</evidence>
<sequence>MTSSTDDCASAERDTKSLLLTTFSPEDEDEDFVTSDDASDGEGDHDDSEADMIEEPDELDADIMELATEIQQPLTDQQYEAAGIENPSTTLLNLEDESEDGSEDGDYDSEFEEELPDEEMLDADEEMVMNDERFDENARNAARRQERICRALETLAEEAERLREQGMEFVEEEHDFSSAAYQNDAVEWEYIPCKRGTFDGDGNELTAEQMEESFDPSGMDYCACRFCRETQKSERNERYERRCAQKEAPENLDL</sequence>
<keyword evidence="1" id="KW-0175">Coiled coil</keyword>
<evidence type="ECO:0000256" key="1">
    <source>
        <dbReference type="SAM" id="Coils"/>
    </source>
</evidence>
<dbReference type="AlphaFoldDB" id="A0A178CSD5"/>
<proteinExistence type="predicted"/>
<evidence type="ECO:0000313" key="4">
    <source>
        <dbReference type="Proteomes" id="UP000185904"/>
    </source>
</evidence>
<comment type="caution">
    <text evidence="3">The sequence shown here is derived from an EMBL/GenBank/DDBJ whole genome shotgun (WGS) entry which is preliminary data.</text>
</comment>
<feature type="compositionally biased region" description="Acidic residues" evidence="2">
    <location>
        <begin position="25"/>
        <end position="59"/>
    </location>
</feature>
<feature type="region of interest" description="Disordered" evidence="2">
    <location>
        <begin position="72"/>
        <end position="124"/>
    </location>
</feature>
<feature type="region of interest" description="Disordered" evidence="2">
    <location>
        <begin position="1"/>
        <end position="59"/>
    </location>
</feature>
<dbReference type="RefSeq" id="XP_022497950.1">
    <property type="nucleotide sequence ID" value="XM_022646011.1"/>
</dbReference>
<evidence type="ECO:0000256" key="2">
    <source>
        <dbReference type="SAM" id="MobiDB-lite"/>
    </source>
</evidence>
<name>A0A178CSD5_9EURO</name>
<gene>
    <name evidence="3" type="ORF">AYO20_07726</name>
</gene>
<feature type="coiled-coil region" evidence="1">
    <location>
        <begin position="142"/>
        <end position="172"/>
    </location>
</feature>
<dbReference type="Proteomes" id="UP000185904">
    <property type="component" value="Unassembled WGS sequence"/>
</dbReference>
<reference evidence="3 4" key="1">
    <citation type="submission" date="2016-03" db="EMBL/GenBank/DDBJ databases">
        <title>The draft genome sequence of Fonsecaea nubica causative agent of cutaneous subcutaneous infection in human host.</title>
        <authorList>
            <person name="Costa F."/>
            <person name="Sybren D.H."/>
            <person name="Raittz R.T."/>
            <person name="Weiss V.A."/>
            <person name="Leao A.C."/>
            <person name="Gomes R."/>
            <person name="De Souza E.M."/>
            <person name="Pedrosa F.O."/>
            <person name="Steffens M.B."/>
            <person name="Bombassaro A."/>
            <person name="Tadra-Sfeir M.Z."/>
            <person name="Moreno L.F."/>
            <person name="Najafzadeh M.J."/>
            <person name="Felipe M.S."/>
            <person name="Teixeira M."/>
            <person name="Sun J."/>
            <person name="Xi L."/>
            <person name="Castro M.A."/>
            <person name="Vicente V.A."/>
        </authorList>
    </citation>
    <scope>NUCLEOTIDE SEQUENCE [LARGE SCALE GENOMIC DNA]</scope>
    <source>
        <strain evidence="3 4">CBS 269.64</strain>
    </source>
</reference>
<keyword evidence="4" id="KW-1185">Reference proteome</keyword>
<feature type="compositionally biased region" description="Acidic residues" evidence="2">
    <location>
        <begin position="94"/>
        <end position="124"/>
    </location>
</feature>
<organism evidence="3 4">
    <name type="scientific">Fonsecaea nubica</name>
    <dbReference type="NCBI Taxonomy" id="856822"/>
    <lineage>
        <taxon>Eukaryota</taxon>
        <taxon>Fungi</taxon>
        <taxon>Dikarya</taxon>
        <taxon>Ascomycota</taxon>
        <taxon>Pezizomycotina</taxon>
        <taxon>Eurotiomycetes</taxon>
        <taxon>Chaetothyriomycetidae</taxon>
        <taxon>Chaetothyriales</taxon>
        <taxon>Herpotrichiellaceae</taxon>
        <taxon>Fonsecaea</taxon>
    </lineage>
</organism>
<accession>A0A178CSD5</accession>